<dbReference type="InterPro" id="IPR047817">
    <property type="entry name" value="ABC2_TM_bact-type"/>
</dbReference>
<keyword evidence="6 9" id="KW-0812">Transmembrane</keyword>
<dbReference type="STRING" id="1849968.A8C32_00735"/>
<comment type="subcellular location">
    <subcellularLocation>
        <location evidence="1">Cell inner membrane</location>
        <topology evidence="1">Multi-pass membrane protein</topology>
    </subcellularLocation>
    <subcellularLocation>
        <location evidence="9">Cell membrane</location>
        <topology evidence="9">Multi-pass membrane protein</topology>
    </subcellularLocation>
</comment>
<keyword evidence="8 9" id="KW-0472">Membrane</keyword>
<name>A0A1E5TBT1_9FLAO</name>
<evidence type="ECO:0000256" key="5">
    <source>
        <dbReference type="ARBA" id="ARBA00022519"/>
    </source>
</evidence>
<comment type="similarity">
    <text evidence="2 9">Belongs to the ABC-2 integral membrane protein family.</text>
</comment>
<gene>
    <name evidence="11" type="ORF">A8C32_00735</name>
</gene>
<dbReference type="EMBL" id="MDJD01000028">
    <property type="protein sequence ID" value="OEK08835.1"/>
    <property type="molecule type" value="Genomic_DNA"/>
</dbReference>
<accession>A0A1E5TBT1</accession>
<evidence type="ECO:0000256" key="2">
    <source>
        <dbReference type="ARBA" id="ARBA00007783"/>
    </source>
</evidence>
<dbReference type="GO" id="GO:0015920">
    <property type="term" value="P:lipopolysaccharide transport"/>
    <property type="evidence" value="ECO:0007669"/>
    <property type="project" value="TreeGrafter"/>
</dbReference>
<evidence type="ECO:0000256" key="8">
    <source>
        <dbReference type="ARBA" id="ARBA00023136"/>
    </source>
</evidence>
<dbReference type="InterPro" id="IPR013525">
    <property type="entry name" value="ABC2_TM"/>
</dbReference>
<dbReference type="GO" id="GO:0043190">
    <property type="term" value="C:ATP-binding cassette (ABC) transporter complex"/>
    <property type="evidence" value="ECO:0007669"/>
    <property type="project" value="InterPro"/>
</dbReference>
<feature type="transmembrane region" description="Helical" evidence="9">
    <location>
        <begin position="55"/>
        <end position="75"/>
    </location>
</feature>
<reference evidence="11 12" key="1">
    <citation type="submission" date="2016-05" db="EMBL/GenBank/DDBJ databases">
        <title>Draft Genome Sequence of Algibacter sp. Strain SK-16 Isolated from the Surface Water of Aburatsubo Inlet.</title>
        <authorList>
            <person name="Wong S.-K."/>
            <person name="Yoshizawa S."/>
            <person name="Nakajima Y."/>
            <person name="Ogura Y."/>
            <person name="Tetsuya H."/>
            <person name="Hamasaki K."/>
        </authorList>
    </citation>
    <scope>NUCLEOTIDE SEQUENCE [LARGE SCALE GENOMIC DNA]</scope>
    <source>
        <strain evidence="11 12">SK-16</strain>
    </source>
</reference>
<organism evidence="11 12">
    <name type="scientific">Flavivirga aquatica</name>
    <dbReference type="NCBI Taxonomy" id="1849968"/>
    <lineage>
        <taxon>Bacteria</taxon>
        <taxon>Pseudomonadati</taxon>
        <taxon>Bacteroidota</taxon>
        <taxon>Flavobacteriia</taxon>
        <taxon>Flavobacteriales</taxon>
        <taxon>Flavobacteriaceae</taxon>
        <taxon>Flavivirga</taxon>
    </lineage>
</organism>
<keyword evidence="4 9" id="KW-1003">Cell membrane</keyword>
<evidence type="ECO:0000256" key="4">
    <source>
        <dbReference type="ARBA" id="ARBA00022475"/>
    </source>
</evidence>
<evidence type="ECO:0000256" key="9">
    <source>
        <dbReference type="RuleBase" id="RU361157"/>
    </source>
</evidence>
<keyword evidence="3 9" id="KW-0813">Transport</keyword>
<dbReference type="PANTHER" id="PTHR30413:SF8">
    <property type="entry name" value="TRANSPORT PERMEASE PROTEIN"/>
    <property type="match status" value="1"/>
</dbReference>
<evidence type="ECO:0000313" key="12">
    <source>
        <dbReference type="Proteomes" id="UP000095713"/>
    </source>
</evidence>
<evidence type="ECO:0000256" key="1">
    <source>
        <dbReference type="ARBA" id="ARBA00004429"/>
    </source>
</evidence>
<dbReference type="Pfam" id="PF01061">
    <property type="entry name" value="ABC2_membrane"/>
    <property type="match status" value="1"/>
</dbReference>
<evidence type="ECO:0000256" key="7">
    <source>
        <dbReference type="ARBA" id="ARBA00022989"/>
    </source>
</evidence>
<feature type="transmembrane region" description="Helical" evidence="9">
    <location>
        <begin position="126"/>
        <end position="156"/>
    </location>
</feature>
<dbReference type="AlphaFoldDB" id="A0A1E5TBT1"/>
<protein>
    <recommendedName>
        <fullName evidence="9">Transport permease protein</fullName>
    </recommendedName>
</protein>
<keyword evidence="5" id="KW-0997">Cell inner membrane</keyword>
<dbReference type="GO" id="GO:0140359">
    <property type="term" value="F:ABC-type transporter activity"/>
    <property type="evidence" value="ECO:0007669"/>
    <property type="project" value="InterPro"/>
</dbReference>
<proteinExistence type="inferred from homology"/>
<feature type="transmembrane region" description="Helical" evidence="9">
    <location>
        <begin position="168"/>
        <end position="191"/>
    </location>
</feature>
<keyword evidence="7 9" id="KW-1133">Transmembrane helix</keyword>
<comment type="caution">
    <text evidence="9">Lacks conserved residue(s) required for the propagation of feature annotation.</text>
</comment>
<evidence type="ECO:0000256" key="3">
    <source>
        <dbReference type="ARBA" id="ARBA00022448"/>
    </source>
</evidence>
<feature type="transmembrane region" description="Helical" evidence="9">
    <location>
        <begin position="203"/>
        <end position="225"/>
    </location>
</feature>
<dbReference type="PANTHER" id="PTHR30413">
    <property type="entry name" value="INNER MEMBRANE TRANSPORT PERMEASE"/>
    <property type="match status" value="1"/>
</dbReference>
<feature type="transmembrane region" description="Helical" evidence="9">
    <location>
        <begin position="262"/>
        <end position="281"/>
    </location>
</feature>
<dbReference type="OrthoDB" id="9786910at2"/>
<comment type="caution">
    <text evidence="11">The sequence shown here is derived from an EMBL/GenBank/DDBJ whole genome shotgun (WGS) entry which is preliminary data.</text>
</comment>
<dbReference type="InterPro" id="IPR000412">
    <property type="entry name" value="ABC_2_transport"/>
</dbReference>
<dbReference type="PROSITE" id="PS51012">
    <property type="entry name" value="ABC_TM2"/>
    <property type="match status" value="1"/>
</dbReference>
<feature type="domain" description="ABC transmembrane type-2" evidence="10">
    <location>
        <begin position="52"/>
        <end position="284"/>
    </location>
</feature>
<evidence type="ECO:0000259" key="10">
    <source>
        <dbReference type="PROSITE" id="PS51012"/>
    </source>
</evidence>
<evidence type="ECO:0000313" key="11">
    <source>
        <dbReference type="EMBL" id="OEK08835.1"/>
    </source>
</evidence>
<dbReference type="PRINTS" id="PR00164">
    <property type="entry name" value="ABC2TRNSPORT"/>
</dbReference>
<dbReference type="Proteomes" id="UP000095713">
    <property type="component" value="Unassembled WGS sequence"/>
</dbReference>
<sequence length="292" mass="33471">MNSTTKQNDWLYTISPRRKFINLNFKEIWRYRDLLLLFVKRDVITLYKQTVLGPLWYLIQPLFTTLTFTLIFNNLANIPTGDGIPSFLFNLAGLSCWNYFSTSFTGTSSTFKSNQGVFGKVYFPRVIAPLSVVISNLVKFGIRLLVFIGFYIYFVFFTGKASLASPNLTLLLLPVLIVLMALLGLGFGMLISSLTTKYRDLTYLVGFGVQLLMYGSAVMYPLSYFKEKLPEYSWLVEYNPMTVFIELFRYMTLGVGRFSISYFLYAAGISIICFLLGLIVFNRTEKNFIDTV</sequence>
<keyword evidence="12" id="KW-1185">Reference proteome</keyword>
<evidence type="ECO:0000256" key="6">
    <source>
        <dbReference type="ARBA" id="ARBA00022692"/>
    </source>
</evidence>